<reference evidence="1 2" key="2">
    <citation type="journal article" date="2022" name="Mol. Ecol. Resour.">
        <title>The genomes of chicory, endive, great burdock and yacon provide insights into Asteraceae paleo-polyploidization history and plant inulin production.</title>
        <authorList>
            <person name="Fan W."/>
            <person name="Wang S."/>
            <person name="Wang H."/>
            <person name="Wang A."/>
            <person name="Jiang F."/>
            <person name="Liu H."/>
            <person name="Zhao H."/>
            <person name="Xu D."/>
            <person name="Zhang Y."/>
        </authorList>
    </citation>
    <scope>NUCLEOTIDE SEQUENCE [LARGE SCALE GENOMIC DNA]</scope>
    <source>
        <strain evidence="2">cv. Niubang</strain>
    </source>
</reference>
<proteinExistence type="predicted"/>
<dbReference type="Proteomes" id="UP001055879">
    <property type="component" value="Linkage Group LG16"/>
</dbReference>
<evidence type="ECO:0000313" key="1">
    <source>
        <dbReference type="EMBL" id="KAI3669828.1"/>
    </source>
</evidence>
<protein>
    <submittedName>
        <fullName evidence="1">Uncharacterized protein</fullName>
    </submittedName>
</protein>
<keyword evidence="2" id="KW-1185">Reference proteome</keyword>
<organism evidence="1 2">
    <name type="scientific">Arctium lappa</name>
    <name type="common">Greater burdock</name>
    <name type="synonym">Lappa major</name>
    <dbReference type="NCBI Taxonomy" id="4217"/>
    <lineage>
        <taxon>Eukaryota</taxon>
        <taxon>Viridiplantae</taxon>
        <taxon>Streptophyta</taxon>
        <taxon>Embryophyta</taxon>
        <taxon>Tracheophyta</taxon>
        <taxon>Spermatophyta</taxon>
        <taxon>Magnoliopsida</taxon>
        <taxon>eudicotyledons</taxon>
        <taxon>Gunneridae</taxon>
        <taxon>Pentapetalae</taxon>
        <taxon>asterids</taxon>
        <taxon>campanulids</taxon>
        <taxon>Asterales</taxon>
        <taxon>Asteraceae</taxon>
        <taxon>Carduoideae</taxon>
        <taxon>Cardueae</taxon>
        <taxon>Arctiinae</taxon>
        <taxon>Arctium</taxon>
    </lineage>
</organism>
<comment type="caution">
    <text evidence="1">The sequence shown here is derived from an EMBL/GenBank/DDBJ whole genome shotgun (WGS) entry which is preliminary data.</text>
</comment>
<gene>
    <name evidence="1" type="ORF">L6452_41253</name>
</gene>
<name>A0ACB8XQE5_ARCLA</name>
<reference evidence="2" key="1">
    <citation type="journal article" date="2022" name="Mol. Ecol. Resour.">
        <title>The genomes of chicory, endive, great burdock and yacon provide insights into Asteraceae palaeo-polyploidization history and plant inulin production.</title>
        <authorList>
            <person name="Fan W."/>
            <person name="Wang S."/>
            <person name="Wang H."/>
            <person name="Wang A."/>
            <person name="Jiang F."/>
            <person name="Liu H."/>
            <person name="Zhao H."/>
            <person name="Xu D."/>
            <person name="Zhang Y."/>
        </authorList>
    </citation>
    <scope>NUCLEOTIDE SEQUENCE [LARGE SCALE GENOMIC DNA]</scope>
    <source>
        <strain evidence="2">cv. Niubang</strain>
    </source>
</reference>
<evidence type="ECO:0000313" key="2">
    <source>
        <dbReference type="Proteomes" id="UP001055879"/>
    </source>
</evidence>
<accession>A0ACB8XQE5</accession>
<sequence length="133" mass="14977">MYTQARIGDSCAEGSRTSSRLTWTRFGKTQGMRTGLMPYRGTLSALRRIAQEEVVLYLADISHIAIQFPAYEKIKSYLASRENIETDKLGSRDVVVASSVSKVFASTLTYPHEGRHVNTIVLLEDNKSNEVRY</sequence>
<dbReference type="EMBL" id="CM042062">
    <property type="protein sequence ID" value="KAI3669828.1"/>
    <property type="molecule type" value="Genomic_DNA"/>
</dbReference>